<evidence type="ECO:0000313" key="3">
    <source>
        <dbReference type="EMBL" id="GGM78832.1"/>
    </source>
</evidence>
<dbReference type="RefSeq" id="WP_189153733.1">
    <property type="nucleotide sequence ID" value="NZ_BMNC01000002.1"/>
</dbReference>
<dbReference type="EMBL" id="BMNC01000002">
    <property type="protein sequence ID" value="GGM78832.1"/>
    <property type="molecule type" value="Genomic_DNA"/>
</dbReference>
<gene>
    <name evidence="3" type="ORF">GCM10011609_13240</name>
</gene>
<evidence type="ECO:0000259" key="2">
    <source>
        <dbReference type="Pfam" id="PF24837"/>
    </source>
</evidence>
<name>A0ABQ2HEH7_9PSEU</name>
<proteinExistence type="predicted"/>
<comment type="caution">
    <text evidence="3">The sequence shown here is derived from an EMBL/GenBank/DDBJ whole genome shotgun (WGS) entry which is preliminary data.</text>
</comment>
<dbReference type="Proteomes" id="UP000597656">
    <property type="component" value="Unassembled WGS sequence"/>
</dbReference>
<protein>
    <recommendedName>
        <fullName evidence="2">AMIN-like domain-containing protein</fullName>
    </recommendedName>
</protein>
<keyword evidence="1" id="KW-0732">Signal</keyword>
<accession>A0ABQ2HEH7</accession>
<evidence type="ECO:0000313" key="4">
    <source>
        <dbReference type="Proteomes" id="UP000597656"/>
    </source>
</evidence>
<evidence type="ECO:0000256" key="1">
    <source>
        <dbReference type="SAM" id="SignalP"/>
    </source>
</evidence>
<sequence>MNRRLAAVLMTALAVFTFVPVASAQSTPTLSNIRTGQHAGFSRVVLDLTGLPTEHRVSEVTSVSQCASGNPITVAGPGINEILSVTLIGAAAHDDNGNLTYRGSQNFATPGLSHVRGVALTCDFEATLGVAVGYSNPYSWHRVFTMTSPNRLVIDVGL</sequence>
<dbReference type="InterPro" id="IPR056303">
    <property type="entry name" value="AMIN-like"/>
</dbReference>
<feature type="chain" id="PRO_5047085650" description="AMIN-like domain-containing protein" evidence="1">
    <location>
        <begin position="25"/>
        <end position="158"/>
    </location>
</feature>
<feature type="signal peptide" evidence="1">
    <location>
        <begin position="1"/>
        <end position="24"/>
    </location>
</feature>
<keyword evidence="4" id="KW-1185">Reference proteome</keyword>
<reference evidence="4" key="1">
    <citation type="journal article" date="2019" name="Int. J. Syst. Evol. Microbiol.">
        <title>The Global Catalogue of Microorganisms (GCM) 10K type strain sequencing project: providing services to taxonomists for standard genome sequencing and annotation.</title>
        <authorList>
            <consortium name="The Broad Institute Genomics Platform"/>
            <consortium name="The Broad Institute Genome Sequencing Center for Infectious Disease"/>
            <person name="Wu L."/>
            <person name="Ma J."/>
        </authorList>
    </citation>
    <scope>NUCLEOTIDE SEQUENCE [LARGE SCALE GENOMIC DNA]</scope>
    <source>
        <strain evidence="4">CGMCC 4.7319</strain>
    </source>
</reference>
<organism evidence="3 4">
    <name type="scientific">Lentzea pudingi</name>
    <dbReference type="NCBI Taxonomy" id="1789439"/>
    <lineage>
        <taxon>Bacteria</taxon>
        <taxon>Bacillati</taxon>
        <taxon>Actinomycetota</taxon>
        <taxon>Actinomycetes</taxon>
        <taxon>Pseudonocardiales</taxon>
        <taxon>Pseudonocardiaceae</taxon>
        <taxon>Lentzea</taxon>
    </lineage>
</organism>
<dbReference type="Pfam" id="PF24837">
    <property type="entry name" value="AMIN-like"/>
    <property type="match status" value="1"/>
</dbReference>
<feature type="domain" description="AMIN-like" evidence="2">
    <location>
        <begin position="29"/>
        <end position="156"/>
    </location>
</feature>